<name>A0A1A9WJ78_9MUSC</name>
<dbReference type="AlphaFoldDB" id="A0A1A9WJ78"/>
<protein>
    <recommendedName>
        <fullName evidence="2">Replication protein A 70 kDa DNA-binding subunit B/D first OB fold domain-containing protein</fullName>
    </recommendedName>
</protein>
<dbReference type="Pfam" id="PF02721">
    <property type="entry name" value="DUF223"/>
    <property type="match status" value="1"/>
</dbReference>
<dbReference type="EnsemblMetazoa" id="GBRI021807-RA">
    <property type="protein sequence ID" value="GBRI021807-PA"/>
    <property type="gene ID" value="GBRI021807"/>
</dbReference>
<feature type="coiled-coil region" evidence="1">
    <location>
        <begin position="10"/>
        <end position="72"/>
    </location>
</feature>
<accession>A0A1A9WJ78</accession>
<proteinExistence type="predicted"/>
<organism evidence="3 4">
    <name type="scientific">Glossina brevipalpis</name>
    <dbReference type="NCBI Taxonomy" id="37001"/>
    <lineage>
        <taxon>Eukaryota</taxon>
        <taxon>Metazoa</taxon>
        <taxon>Ecdysozoa</taxon>
        <taxon>Arthropoda</taxon>
        <taxon>Hexapoda</taxon>
        <taxon>Insecta</taxon>
        <taxon>Pterygota</taxon>
        <taxon>Neoptera</taxon>
        <taxon>Endopterygota</taxon>
        <taxon>Diptera</taxon>
        <taxon>Brachycera</taxon>
        <taxon>Muscomorpha</taxon>
        <taxon>Hippoboscoidea</taxon>
        <taxon>Glossinidae</taxon>
        <taxon>Glossina</taxon>
    </lineage>
</organism>
<sequence length="459" mass="53466">MSSSGSNQLFDSMRMRIDQLETKVKECEKAKKDLDDHIKECNDQSKKQEKDRDDLIKRVGDLKKKIEDMTSASTSKRKKPNIEEIPRSNLFRETPVILQRSLGHYTKISDLKPDIEGQITKVHVETKSQNYLTISGRKTLTLKLIDKSSNSYINAFIPENLYEKFDQTIQVDREYIIKNFDVKKFKETKKKPDFDILLDEKTDINLNEDGYFNKSIFTNASLENCKNLDVCTIETLNEKMENNEQWKIEVKIQEIKVKYIQKRDEIITSLYMEIEHNEFKIIAKSSSKEFIEKLNKKFKKYKSYIITECKLFKPFHKQQSDCYIMLTNDSILSILINPILISEIAFKKKGDTVTVLGRSTESVRQDDDPPRSYFTLHDKSSEEFTVTLWKELFEKVTIENNQVVLLIQVKVGDLRGAKLLSVHELSSIIVNPKISDDDINEWIGHAEVITIDDDNSTQD</sequence>
<evidence type="ECO:0000256" key="1">
    <source>
        <dbReference type="SAM" id="Coils"/>
    </source>
</evidence>
<dbReference type="InterPro" id="IPR012340">
    <property type="entry name" value="NA-bd_OB-fold"/>
</dbReference>
<evidence type="ECO:0000259" key="2">
    <source>
        <dbReference type="Pfam" id="PF02721"/>
    </source>
</evidence>
<dbReference type="InterPro" id="IPR003871">
    <property type="entry name" value="RFA1B/D_OB_1st"/>
</dbReference>
<dbReference type="VEuPathDB" id="VectorBase:GBRI021807"/>
<dbReference type="SUPFAM" id="SSF50249">
    <property type="entry name" value="Nucleic acid-binding proteins"/>
    <property type="match status" value="2"/>
</dbReference>
<dbReference type="Proteomes" id="UP000091820">
    <property type="component" value="Unassembled WGS sequence"/>
</dbReference>
<evidence type="ECO:0000313" key="3">
    <source>
        <dbReference type="EnsemblMetazoa" id="GBRI021807-PA"/>
    </source>
</evidence>
<reference evidence="4" key="1">
    <citation type="submission" date="2014-03" db="EMBL/GenBank/DDBJ databases">
        <authorList>
            <person name="Aksoy S."/>
            <person name="Warren W."/>
            <person name="Wilson R.K."/>
        </authorList>
    </citation>
    <scope>NUCLEOTIDE SEQUENCE [LARGE SCALE GENOMIC DNA]</scope>
    <source>
        <strain evidence="4">IAEA</strain>
    </source>
</reference>
<reference evidence="3" key="2">
    <citation type="submission" date="2020-05" db="UniProtKB">
        <authorList>
            <consortium name="EnsemblMetazoa"/>
        </authorList>
    </citation>
    <scope>IDENTIFICATION</scope>
    <source>
        <strain evidence="3">IAEA</strain>
    </source>
</reference>
<keyword evidence="4" id="KW-1185">Reference proteome</keyword>
<feature type="domain" description="Replication protein A 70 kDa DNA-binding subunit B/D first OB fold" evidence="2">
    <location>
        <begin position="105"/>
        <end position="204"/>
    </location>
</feature>
<keyword evidence="1" id="KW-0175">Coiled coil</keyword>
<evidence type="ECO:0000313" key="4">
    <source>
        <dbReference type="Proteomes" id="UP000091820"/>
    </source>
</evidence>
<dbReference type="Gene3D" id="2.40.50.140">
    <property type="entry name" value="Nucleic acid-binding proteins"/>
    <property type="match status" value="2"/>
</dbReference>